<dbReference type="PhylomeDB" id="A0A0A2LEX3"/>
<dbReference type="OrthoDB" id="4361550at2759"/>
<dbReference type="EMBL" id="JQGA01000513">
    <property type="protein sequence ID" value="KGO75165.1"/>
    <property type="molecule type" value="Genomic_DNA"/>
</dbReference>
<dbReference type="Proteomes" id="UP000030104">
    <property type="component" value="Unassembled WGS sequence"/>
</dbReference>
<dbReference type="OMA" id="CKPLNGN"/>
<organism evidence="1 2">
    <name type="scientific">Penicillium italicum</name>
    <name type="common">Blue mold</name>
    <dbReference type="NCBI Taxonomy" id="40296"/>
    <lineage>
        <taxon>Eukaryota</taxon>
        <taxon>Fungi</taxon>
        <taxon>Dikarya</taxon>
        <taxon>Ascomycota</taxon>
        <taxon>Pezizomycotina</taxon>
        <taxon>Eurotiomycetes</taxon>
        <taxon>Eurotiomycetidae</taxon>
        <taxon>Eurotiales</taxon>
        <taxon>Aspergillaceae</taxon>
        <taxon>Penicillium</taxon>
    </lineage>
</organism>
<gene>
    <name evidence="1" type="ORF">PITC_057860</name>
</gene>
<evidence type="ECO:0000313" key="1">
    <source>
        <dbReference type="EMBL" id="KGO75165.1"/>
    </source>
</evidence>
<name>A0A0A2LEX3_PENIT</name>
<evidence type="ECO:0000313" key="2">
    <source>
        <dbReference type="Proteomes" id="UP000030104"/>
    </source>
</evidence>
<proteinExistence type="predicted"/>
<keyword evidence="2" id="KW-1185">Reference proteome</keyword>
<accession>A0A0A2LEX3</accession>
<dbReference type="HOGENOM" id="CLU_1533091_0_0_1"/>
<dbReference type="AlphaFoldDB" id="A0A0A2LEX3"/>
<comment type="caution">
    <text evidence="1">The sequence shown here is derived from an EMBL/GenBank/DDBJ whole genome shotgun (WGS) entry which is preliminary data.</text>
</comment>
<sequence>MPRLITGTSEIYFIDHIKQDIIDHRNDKEYDVIYLSPLPESRHNFRIKVHDFVNLDFDNPSKWSSAFLTAYGQTKEPSPYGEPFVVTRIFYQNAQCTGEAIPWSGDAAGCTNGLGNGGAGIQLLALDADGALIFYSQPDCAQGSAVDTFNSDISQPGTECKPLNGNPVSFEFIDA</sequence>
<protein>
    <submittedName>
        <fullName evidence="1">Uncharacterized protein</fullName>
    </submittedName>
</protein>
<reference evidence="1 2" key="1">
    <citation type="journal article" date="2015" name="Mol. Plant Microbe Interact.">
        <title>Genome, transcriptome, and functional analyses of Penicillium expansum provide new insights into secondary metabolism and pathogenicity.</title>
        <authorList>
            <person name="Ballester A.R."/>
            <person name="Marcet-Houben M."/>
            <person name="Levin E."/>
            <person name="Sela N."/>
            <person name="Selma-Lazaro C."/>
            <person name="Carmona L."/>
            <person name="Wisniewski M."/>
            <person name="Droby S."/>
            <person name="Gonzalez-Candelas L."/>
            <person name="Gabaldon T."/>
        </authorList>
    </citation>
    <scope>NUCLEOTIDE SEQUENCE [LARGE SCALE GENOMIC DNA]</scope>
    <source>
        <strain evidence="1 2">PHI-1</strain>
    </source>
</reference>